<keyword evidence="2" id="KW-1185">Reference proteome</keyword>
<sequence length="34" mass="4030">MVNYMLMIRPDLDNLTDSPPQDGCNDPNFTYYFK</sequence>
<dbReference type="Proteomes" id="UP000030748">
    <property type="component" value="Unassembled WGS sequence"/>
</dbReference>
<protein>
    <submittedName>
        <fullName evidence="1">Uncharacterized protein</fullName>
    </submittedName>
</protein>
<evidence type="ECO:0000313" key="1">
    <source>
        <dbReference type="EMBL" id="EYU20384.1"/>
    </source>
</evidence>
<proteinExistence type="predicted"/>
<gene>
    <name evidence="1" type="ORF">MIMGU_mgv1a0151491mg</name>
</gene>
<dbReference type="AlphaFoldDB" id="A0A022PXZ8"/>
<reference evidence="1 2" key="1">
    <citation type="journal article" date="2013" name="Proc. Natl. Acad. Sci. U.S.A.">
        <title>Fine-scale variation in meiotic recombination in Mimulus inferred from population shotgun sequencing.</title>
        <authorList>
            <person name="Hellsten U."/>
            <person name="Wright K.M."/>
            <person name="Jenkins J."/>
            <person name="Shu S."/>
            <person name="Yuan Y."/>
            <person name="Wessler S.R."/>
            <person name="Schmutz J."/>
            <person name="Willis J.H."/>
            <person name="Rokhsar D.S."/>
        </authorList>
    </citation>
    <scope>NUCLEOTIDE SEQUENCE [LARGE SCALE GENOMIC DNA]</scope>
    <source>
        <strain evidence="2">cv. DUN x IM62</strain>
    </source>
</reference>
<accession>A0A022PXZ8</accession>
<dbReference type="EMBL" id="KI632284">
    <property type="protein sequence ID" value="EYU20384.1"/>
    <property type="molecule type" value="Genomic_DNA"/>
</dbReference>
<name>A0A022PXZ8_ERYGU</name>
<organism evidence="1 2">
    <name type="scientific">Erythranthe guttata</name>
    <name type="common">Yellow monkey flower</name>
    <name type="synonym">Mimulus guttatus</name>
    <dbReference type="NCBI Taxonomy" id="4155"/>
    <lineage>
        <taxon>Eukaryota</taxon>
        <taxon>Viridiplantae</taxon>
        <taxon>Streptophyta</taxon>
        <taxon>Embryophyta</taxon>
        <taxon>Tracheophyta</taxon>
        <taxon>Spermatophyta</taxon>
        <taxon>Magnoliopsida</taxon>
        <taxon>eudicotyledons</taxon>
        <taxon>Gunneridae</taxon>
        <taxon>Pentapetalae</taxon>
        <taxon>asterids</taxon>
        <taxon>lamiids</taxon>
        <taxon>Lamiales</taxon>
        <taxon>Phrymaceae</taxon>
        <taxon>Erythranthe</taxon>
    </lineage>
</organism>
<feature type="non-terminal residue" evidence="1">
    <location>
        <position position="34"/>
    </location>
</feature>
<evidence type="ECO:0000313" key="2">
    <source>
        <dbReference type="Proteomes" id="UP000030748"/>
    </source>
</evidence>